<feature type="compositionally biased region" description="Polar residues" evidence="1">
    <location>
        <begin position="1"/>
        <end position="12"/>
    </location>
</feature>
<keyword evidence="3" id="KW-1185">Reference proteome</keyword>
<dbReference type="CDD" id="cd14688">
    <property type="entry name" value="bZIP_YAP"/>
    <property type="match status" value="1"/>
</dbReference>
<sequence>MSDSKITKQQNLARIRDNQRRSRARRKEYLQELEAKLRSCEQVGVEASTEIQTAARRVLEENRRLRTLLHERGVADSEIAAVIGLSDRNIDATPASTSLNAMLGRKLACSQNTCAASPGASSPPSCTSVPSTIAVAPIAIPARRAGPLSEYDSCQSPLSISSSVDTPPHFDNTAYYPMPITQTPEVKRESMTPFSYDSYDRQSSTNWSFQNEPNYTATSMAYYNTSSCIDAANIIRTMAVNIGTELEADLGCPTADQDCYVDNSMVFNMMEKYSSSAPVNGMM</sequence>
<reference evidence="2" key="1">
    <citation type="journal article" date="2020" name="Stud. Mycol.">
        <title>101 Dothideomycetes genomes: a test case for predicting lifestyles and emergence of pathogens.</title>
        <authorList>
            <person name="Haridas S."/>
            <person name="Albert R."/>
            <person name="Binder M."/>
            <person name="Bloem J."/>
            <person name="Labutti K."/>
            <person name="Salamov A."/>
            <person name="Andreopoulos B."/>
            <person name="Baker S."/>
            <person name="Barry K."/>
            <person name="Bills G."/>
            <person name="Bluhm B."/>
            <person name="Cannon C."/>
            <person name="Castanera R."/>
            <person name="Culley D."/>
            <person name="Daum C."/>
            <person name="Ezra D."/>
            <person name="Gonzalez J."/>
            <person name="Henrissat B."/>
            <person name="Kuo A."/>
            <person name="Liang C."/>
            <person name="Lipzen A."/>
            <person name="Lutzoni F."/>
            <person name="Magnuson J."/>
            <person name="Mondo S."/>
            <person name="Nolan M."/>
            <person name="Ohm R."/>
            <person name="Pangilinan J."/>
            <person name="Park H.-J."/>
            <person name="Ramirez L."/>
            <person name="Alfaro M."/>
            <person name="Sun H."/>
            <person name="Tritt A."/>
            <person name="Yoshinaga Y."/>
            <person name="Zwiers L.-H."/>
            <person name="Turgeon B."/>
            <person name="Goodwin S."/>
            <person name="Spatafora J."/>
            <person name="Crous P."/>
            <person name="Grigoriev I."/>
        </authorList>
    </citation>
    <scope>NUCLEOTIDE SEQUENCE</scope>
    <source>
        <strain evidence="2">CBS 627.86</strain>
    </source>
</reference>
<accession>A0A6A5ZPJ7</accession>
<dbReference type="PANTHER" id="PTHR42070">
    <property type="entry name" value="FILAMENT ASSOCIATED PROTEIN, PUTATIVE (AFU_ORTHOLOGUE AFUA_8G06630)-RELATED"/>
    <property type="match status" value="1"/>
</dbReference>
<dbReference type="EMBL" id="ML977312">
    <property type="protein sequence ID" value="KAF2121085.1"/>
    <property type="molecule type" value="Genomic_DNA"/>
</dbReference>
<evidence type="ECO:0000313" key="2">
    <source>
        <dbReference type="EMBL" id="KAF2121085.1"/>
    </source>
</evidence>
<evidence type="ECO:0008006" key="4">
    <source>
        <dbReference type="Google" id="ProtNLM"/>
    </source>
</evidence>
<dbReference type="AlphaFoldDB" id="A0A6A5ZPJ7"/>
<evidence type="ECO:0000256" key="1">
    <source>
        <dbReference type="SAM" id="MobiDB-lite"/>
    </source>
</evidence>
<name>A0A6A5ZPJ7_9PLEO</name>
<protein>
    <recommendedName>
        <fullName evidence="4">BZIP domain-containing protein</fullName>
    </recommendedName>
</protein>
<dbReference type="Proteomes" id="UP000799770">
    <property type="component" value="Unassembled WGS sequence"/>
</dbReference>
<proteinExistence type="predicted"/>
<gene>
    <name evidence="2" type="ORF">BDV96DRAFT_203460</name>
</gene>
<feature type="region of interest" description="Disordered" evidence="1">
    <location>
        <begin position="1"/>
        <end position="23"/>
    </location>
</feature>
<dbReference type="PANTHER" id="PTHR42070:SF1">
    <property type="entry name" value="FILAMENT ASSOCIATED PROTEIN, PUTATIVE (AFU_ORTHOLOGUE AFUA_8G06630)-RELATED"/>
    <property type="match status" value="1"/>
</dbReference>
<dbReference type="OrthoDB" id="4505928at2759"/>
<organism evidence="2 3">
    <name type="scientific">Lophiotrema nucula</name>
    <dbReference type="NCBI Taxonomy" id="690887"/>
    <lineage>
        <taxon>Eukaryota</taxon>
        <taxon>Fungi</taxon>
        <taxon>Dikarya</taxon>
        <taxon>Ascomycota</taxon>
        <taxon>Pezizomycotina</taxon>
        <taxon>Dothideomycetes</taxon>
        <taxon>Pleosporomycetidae</taxon>
        <taxon>Pleosporales</taxon>
        <taxon>Lophiotremataceae</taxon>
        <taxon>Lophiotrema</taxon>
    </lineage>
</organism>
<evidence type="ECO:0000313" key="3">
    <source>
        <dbReference type="Proteomes" id="UP000799770"/>
    </source>
</evidence>